<keyword evidence="1" id="KW-1133">Transmembrane helix</keyword>
<evidence type="ECO:0000256" key="1">
    <source>
        <dbReference type="SAM" id="Phobius"/>
    </source>
</evidence>
<keyword evidence="1" id="KW-0812">Transmembrane</keyword>
<evidence type="ECO:0000313" key="2">
    <source>
        <dbReference type="EMBL" id="PPQ95158.1"/>
    </source>
</evidence>
<accession>A0A409XWM2</accession>
<dbReference type="Proteomes" id="UP000283269">
    <property type="component" value="Unassembled WGS sequence"/>
</dbReference>
<keyword evidence="3" id="KW-1185">Reference proteome</keyword>
<protein>
    <submittedName>
        <fullName evidence="2">Uncharacterized protein</fullName>
    </submittedName>
</protein>
<name>A0A409XWM2_PSICY</name>
<reference evidence="2 3" key="1">
    <citation type="journal article" date="2018" name="Evol. Lett.">
        <title>Horizontal gene cluster transfer increased hallucinogenic mushroom diversity.</title>
        <authorList>
            <person name="Reynolds H.T."/>
            <person name="Vijayakumar V."/>
            <person name="Gluck-Thaler E."/>
            <person name="Korotkin H.B."/>
            <person name="Matheny P.B."/>
            <person name="Slot J.C."/>
        </authorList>
    </citation>
    <scope>NUCLEOTIDE SEQUENCE [LARGE SCALE GENOMIC DNA]</scope>
    <source>
        <strain evidence="2 3">2631</strain>
    </source>
</reference>
<organism evidence="2 3">
    <name type="scientific">Psilocybe cyanescens</name>
    <dbReference type="NCBI Taxonomy" id="93625"/>
    <lineage>
        <taxon>Eukaryota</taxon>
        <taxon>Fungi</taxon>
        <taxon>Dikarya</taxon>
        <taxon>Basidiomycota</taxon>
        <taxon>Agaricomycotina</taxon>
        <taxon>Agaricomycetes</taxon>
        <taxon>Agaricomycetidae</taxon>
        <taxon>Agaricales</taxon>
        <taxon>Agaricineae</taxon>
        <taxon>Strophariaceae</taxon>
        <taxon>Psilocybe</taxon>
    </lineage>
</organism>
<dbReference type="AlphaFoldDB" id="A0A409XWM2"/>
<feature type="transmembrane region" description="Helical" evidence="1">
    <location>
        <begin position="91"/>
        <end position="112"/>
    </location>
</feature>
<comment type="caution">
    <text evidence="2">The sequence shown here is derived from an EMBL/GenBank/DDBJ whole genome shotgun (WGS) entry which is preliminary data.</text>
</comment>
<gene>
    <name evidence="2" type="ORF">CVT25_013303</name>
</gene>
<dbReference type="OrthoDB" id="3265004at2759"/>
<feature type="transmembrane region" description="Helical" evidence="1">
    <location>
        <begin position="44"/>
        <end position="64"/>
    </location>
</feature>
<dbReference type="EMBL" id="NHYD01000069">
    <property type="protein sequence ID" value="PPQ95158.1"/>
    <property type="molecule type" value="Genomic_DNA"/>
</dbReference>
<proteinExistence type="predicted"/>
<feature type="transmembrane region" description="Helical" evidence="1">
    <location>
        <begin position="15"/>
        <end position="32"/>
    </location>
</feature>
<keyword evidence="1" id="KW-0472">Membrane</keyword>
<dbReference type="InParanoid" id="A0A409XWM2"/>
<evidence type="ECO:0000313" key="3">
    <source>
        <dbReference type="Proteomes" id="UP000283269"/>
    </source>
</evidence>
<sequence length="139" mass="15330">MSTPDISFPANVQERNISASLNALMLLNFFMVSKKSANVNRRIVLSAISLLYVLCFSQLLVQWYSLHWTFVTNGSTRETIFLGTVGEDPQWIFVLSSLLLYSLVLVPDGLLVDMEMLPCLGTILSGGFGPIHSFGRGIG</sequence>